<accession>A0ABV5UPF6</accession>
<sequence length="367" mass="41182">MTDRGEWILDLERKARRYSLVFVQLGSAFSPLRDDLADIQGKQLTTTEYLDEPSTDEPTLHILKDFERVLKTSDTTIGRLRERVLSDIDSGHVFVLVSSIARNAFESGPGSDLLADSRHVFAPLNPLSNEDQLTVLPAYCHGGSDGSELLVNCLEELGSSTVHALSQALWEEGRSPMESIQVLERSDIEALRGAGLISVEGDSVVWTIAKAWKKFRNAVALASARYTEETTWLSNAFTDLWVIERVIRNSIRDALIAKQGASWRDGCLSAGLRTEVLERARKDAQPSARTVKELRDPLEWLTTVELLELREERDLGDLGLESYLWTKLRNSVVPIRNRAAHMRFIGAQDARTVRTWRKIVLKNVGAE</sequence>
<keyword evidence="2" id="KW-1185">Reference proteome</keyword>
<proteinExistence type="predicted"/>
<dbReference type="EMBL" id="JBHMBH010000019">
    <property type="protein sequence ID" value="MFB9714412.1"/>
    <property type="molecule type" value="Genomic_DNA"/>
</dbReference>
<organism evidence="1 2">
    <name type="scientific">Arthrobacter methylotrophus</name>
    <dbReference type="NCBI Taxonomy" id="121291"/>
    <lineage>
        <taxon>Bacteria</taxon>
        <taxon>Bacillati</taxon>
        <taxon>Actinomycetota</taxon>
        <taxon>Actinomycetes</taxon>
        <taxon>Micrococcales</taxon>
        <taxon>Micrococcaceae</taxon>
        <taxon>Arthrobacter</taxon>
    </lineage>
</organism>
<reference evidence="1 2" key="1">
    <citation type="submission" date="2024-09" db="EMBL/GenBank/DDBJ databases">
        <authorList>
            <person name="Sun Q."/>
            <person name="Mori K."/>
        </authorList>
    </citation>
    <scope>NUCLEOTIDE SEQUENCE [LARGE SCALE GENOMIC DNA]</scope>
    <source>
        <strain evidence="1 2">JCM 13519</strain>
    </source>
</reference>
<evidence type="ECO:0000313" key="1">
    <source>
        <dbReference type="EMBL" id="MFB9714412.1"/>
    </source>
</evidence>
<evidence type="ECO:0000313" key="2">
    <source>
        <dbReference type="Proteomes" id="UP001589536"/>
    </source>
</evidence>
<dbReference type="Proteomes" id="UP001589536">
    <property type="component" value="Unassembled WGS sequence"/>
</dbReference>
<protein>
    <submittedName>
        <fullName evidence="1">Uncharacterized protein</fullName>
    </submittedName>
</protein>
<name>A0ABV5UPF6_9MICC</name>
<gene>
    <name evidence="1" type="ORF">ACFFPI_09775</name>
</gene>
<dbReference type="RefSeq" id="WP_345044853.1">
    <property type="nucleotide sequence ID" value="NZ_BAABED010000001.1"/>
</dbReference>
<comment type="caution">
    <text evidence="1">The sequence shown here is derived from an EMBL/GenBank/DDBJ whole genome shotgun (WGS) entry which is preliminary data.</text>
</comment>